<accession>A0A7J7I776</accession>
<proteinExistence type="inferred from homology"/>
<dbReference type="SUPFAM" id="SSF48445">
    <property type="entry name" value="14-3-3 protein"/>
    <property type="match status" value="1"/>
</dbReference>
<dbReference type="GO" id="GO:0000978">
    <property type="term" value="F:RNA polymerase II cis-regulatory region sequence-specific DNA binding"/>
    <property type="evidence" value="ECO:0007669"/>
    <property type="project" value="TreeGrafter"/>
</dbReference>
<dbReference type="InterPro" id="IPR017930">
    <property type="entry name" value="Myb_dom"/>
</dbReference>
<dbReference type="Pfam" id="PF00244">
    <property type="entry name" value="14-3-3"/>
    <property type="match status" value="1"/>
</dbReference>
<organism evidence="7 8">
    <name type="scientific">Camellia sinensis</name>
    <name type="common">Tea plant</name>
    <name type="synonym">Thea sinensis</name>
    <dbReference type="NCBI Taxonomy" id="4442"/>
    <lineage>
        <taxon>Eukaryota</taxon>
        <taxon>Viridiplantae</taxon>
        <taxon>Streptophyta</taxon>
        <taxon>Embryophyta</taxon>
        <taxon>Tracheophyta</taxon>
        <taxon>Spermatophyta</taxon>
        <taxon>Magnoliopsida</taxon>
        <taxon>eudicotyledons</taxon>
        <taxon>Gunneridae</taxon>
        <taxon>Pentapetalae</taxon>
        <taxon>asterids</taxon>
        <taxon>Ericales</taxon>
        <taxon>Theaceae</taxon>
        <taxon>Camellia</taxon>
    </lineage>
</organism>
<dbReference type="Proteomes" id="UP000593564">
    <property type="component" value="Unassembled WGS sequence"/>
</dbReference>
<evidence type="ECO:0000259" key="5">
    <source>
        <dbReference type="PROSITE" id="PS50090"/>
    </source>
</evidence>
<dbReference type="InterPro" id="IPR001005">
    <property type="entry name" value="SANT/Myb"/>
</dbReference>
<dbReference type="AlphaFoldDB" id="A0A7J7I776"/>
<sequence>MTEFKVGTERTEAAENTIMAYKAAEEIAVSDLAPTLPTRLGASEKACSMAREAYEEAMAKLGSLGNKSYKETSLLILQLMRDNLNRGERRKGMKREDGGRDKEKETQRRVDGEGNTNEIPASLLVSDFLSCQTHHNKPLSFAPMKEGKGIDDRTNMGSGGIDRNGLNLDQGDDEDSIEKKFGCTKLCARGHLRPHENSKLNELVTQYDPQNWNLIAEKLQGRPRKSCRLRWFNQLDLRINKRAFSEEEEERLLAAHRMYGNKWAMIASQHK</sequence>
<dbReference type="GO" id="GO:0000981">
    <property type="term" value="F:DNA-binding transcription factor activity, RNA polymerase II-specific"/>
    <property type="evidence" value="ECO:0007669"/>
    <property type="project" value="TreeGrafter"/>
</dbReference>
<evidence type="ECO:0000256" key="2">
    <source>
        <dbReference type="ARBA" id="ARBA00006141"/>
    </source>
</evidence>
<dbReference type="InterPro" id="IPR009057">
    <property type="entry name" value="Homeodomain-like_sf"/>
</dbReference>
<feature type="compositionally biased region" description="Basic and acidic residues" evidence="4">
    <location>
        <begin position="145"/>
        <end position="154"/>
    </location>
</feature>
<keyword evidence="3" id="KW-0539">Nucleus</keyword>
<evidence type="ECO:0000256" key="3">
    <source>
        <dbReference type="ARBA" id="ARBA00023242"/>
    </source>
</evidence>
<protein>
    <recommendedName>
        <fullName evidence="9">HTH myb-type domain-containing protein</fullName>
    </recommendedName>
</protein>
<feature type="domain" description="HTH myb-type" evidence="6">
    <location>
        <begin position="202"/>
        <end position="235"/>
    </location>
</feature>
<evidence type="ECO:0000259" key="6">
    <source>
        <dbReference type="PROSITE" id="PS51294"/>
    </source>
</evidence>
<keyword evidence="8" id="KW-1185">Reference proteome</keyword>
<feature type="domain" description="Myb-like" evidence="5">
    <location>
        <begin position="189"/>
        <end position="235"/>
    </location>
</feature>
<comment type="subcellular location">
    <subcellularLocation>
        <location evidence="1">Nucleus</location>
    </subcellularLocation>
</comment>
<evidence type="ECO:0008006" key="9">
    <source>
        <dbReference type="Google" id="ProtNLM"/>
    </source>
</evidence>
<feature type="compositionally biased region" description="Basic and acidic residues" evidence="4">
    <location>
        <begin position="94"/>
        <end position="112"/>
    </location>
</feature>
<dbReference type="InterPro" id="IPR036815">
    <property type="entry name" value="14-3-3_dom_sf"/>
</dbReference>
<dbReference type="CDD" id="cd00167">
    <property type="entry name" value="SANT"/>
    <property type="match status" value="1"/>
</dbReference>
<dbReference type="Gene3D" id="1.20.190.20">
    <property type="entry name" value="14-3-3 domain"/>
    <property type="match status" value="1"/>
</dbReference>
<dbReference type="PANTHER" id="PTHR45614:SF259">
    <property type="entry name" value="MYB DOMAIN PROTEIN 89-RELATED"/>
    <property type="match status" value="1"/>
</dbReference>
<dbReference type="PROSITE" id="PS50090">
    <property type="entry name" value="MYB_LIKE"/>
    <property type="match status" value="1"/>
</dbReference>
<dbReference type="Gene3D" id="1.10.10.60">
    <property type="entry name" value="Homeodomain-like"/>
    <property type="match status" value="2"/>
</dbReference>
<evidence type="ECO:0000256" key="1">
    <source>
        <dbReference type="ARBA" id="ARBA00004123"/>
    </source>
</evidence>
<evidence type="ECO:0000256" key="4">
    <source>
        <dbReference type="SAM" id="MobiDB-lite"/>
    </source>
</evidence>
<comment type="similarity">
    <text evidence="2">Belongs to the 14-3-3 family.</text>
</comment>
<dbReference type="InterPro" id="IPR023410">
    <property type="entry name" value="14-3-3_domain"/>
</dbReference>
<dbReference type="SMART" id="SM00717">
    <property type="entry name" value="SANT"/>
    <property type="match status" value="2"/>
</dbReference>
<reference evidence="8" key="1">
    <citation type="journal article" date="2020" name="Nat. Commun.">
        <title>Genome assembly of wild tea tree DASZ reveals pedigree and selection history of tea varieties.</title>
        <authorList>
            <person name="Zhang W."/>
            <person name="Zhang Y."/>
            <person name="Qiu H."/>
            <person name="Guo Y."/>
            <person name="Wan H."/>
            <person name="Zhang X."/>
            <person name="Scossa F."/>
            <person name="Alseekh S."/>
            <person name="Zhang Q."/>
            <person name="Wang P."/>
            <person name="Xu L."/>
            <person name="Schmidt M.H."/>
            <person name="Jia X."/>
            <person name="Li D."/>
            <person name="Zhu A."/>
            <person name="Guo F."/>
            <person name="Chen W."/>
            <person name="Ni D."/>
            <person name="Usadel B."/>
            <person name="Fernie A.R."/>
            <person name="Wen W."/>
        </authorList>
    </citation>
    <scope>NUCLEOTIDE SEQUENCE [LARGE SCALE GENOMIC DNA]</scope>
    <source>
        <strain evidence="8">cv. G240</strain>
    </source>
</reference>
<dbReference type="SUPFAM" id="SSF46689">
    <property type="entry name" value="Homeodomain-like"/>
    <property type="match status" value="1"/>
</dbReference>
<dbReference type="GO" id="GO:0005634">
    <property type="term" value="C:nucleus"/>
    <property type="evidence" value="ECO:0007669"/>
    <property type="project" value="UniProtKB-SubCell"/>
</dbReference>
<comment type="caution">
    <text evidence="7">The sequence shown here is derived from an EMBL/GenBank/DDBJ whole genome shotgun (WGS) entry which is preliminary data.</text>
</comment>
<dbReference type="PANTHER" id="PTHR45614">
    <property type="entry name" value="MYB PROTEIN-RELATED"/>
    <property type="match status" value="1"/>
</dbReference>
<dbReference type="Pfam" id="PF13921">
    <property type="entry name" value="Myb_DNA-bind_6"/>
    <property type="match status" value="1"/>
</dbReference>
<feature type="domain" description="HTH myb-type" evidence="6">
    <location>
        <begin position="236"/>
        <end position="271"/>
    </location>
</feature>
<gene>
    <name evidence="7" type="ORF">HYC85_001626</name>
</gene>
<evidence type="ECO:0000313" key="8">
    <source>
        <dbReference type="Proteomes" id="UP000593564"/>
    </source>
</evidence>
<dbReference type="EMBL" id="JACBKZ010000001">
    <property type="protein sequence ID" value="KAF5960417.1"/>
    <property type="molecule type" value="Genomic_DNA"/>
</dbReference>
<evidence type="ECO:0000313" key="7">
    <source>
        <dbReference type="EMBL" id="KAF5960417.1"/>
    </source>
</evidence>
<dbReference type="InterPro" id="IPR050560">
    <property type="entry name" value="MYB_TF"/>
</dbReference>
<feature type="region of interest" description="Disordered" evidence="4">
    <location>
        <begin position="137"/>
        <end position="171"/>
    </location>
</feature>
<reference evidence="7 8" key="2">
    <citation type="submission" date="2020-07" db="EMBL/GenBank/DDBJ databases">
        <title>Genome assembly of wild tea tree DASZ reveals pedigree and selection history of tea varieties.</title>
        <authorList>
            <person name="Zhang W."/>
        </authorList>
    </citation>
    <scope>NUCLEOTIDE SEQUENCE [LARGE SCALE GENOMIC DNA]</scope>
    <source>
        <strain evidence="8">cv. G240</strain>
        <tissue evidence="7">Leaf</tissue>
    </source>
</reference>
<feature type="region of interest" description="Disordered" evidence="4">
    <location>
        <begin position="86"/>
        <end position="118"/>
    </location>
</feature>
<name>A0A7J7I776_CAMSI</name>
<dbReference type="PROSITE" id="PS51294">
    <property type="entry name" value="HTH_MYB"/>
    <property type="match status" value="2"/>
</dbReference>